<keyword evidence="2" id="KW-1185">Reference proteome</keyword>
<accession>A0AAW0FPN2</accession>
<sequence length="454" mass="51623">MDNISLRFKNTGSPPYGGDVGISATSESWSATIDDDYVASTSADGAVRSGTLCAPSTKPIVDVSAATVVSDSAKRAHDYIPKTSKRETIAYNRRAKRWLHDDDSEAEGTDEDKGHVVDFSSRFPTEIYENIIDYVAEIFYNFRWRDLASCALVCRAWVPRAQMHLFSVIVPHFIYNDRQFSSVRHAIRRKPFLLQYIKTFNANYNDKMPQPTTVLTTYRMPSLKQCRISSLDLKTAHSSLFRFPTSATSLHLLDLYECKTGDVNQLCRFLTSFRSLSTLALLWDNSTIFYDHSLSHLQFNRSKSSLQTLAIQLIPNISLLLKSFIKARSFVTHLKHFIISGDVLPNPFQEITELLQHCSQSLEEATLILGGFQIEPYGSLSSLTLHIGAWKGSVKEENLFGDVRRLDDLLSGEMFRSFRKLRIKVVGMYLIEFPKLKARKVEVEISEEDEWISL</sequence>
<name>A0AAW0FPN2_9APHY</name>
<dbReference type="Gene3D" id="3.80.10.10">
    <property type="entry name" value="Ribonuclease Inhibitor"/>
    <property type="match status" value="1"/>
</dbReference>
<protein>
    <recommendedName>
        <fullName evidence="3">F-box domain-containing protein</fullName>
    </recommendedName>
</protein>
<dbReference type="InterPro" id="IPR032675">
    <property type="entry name" value="LRR_dom_sf"/>
</dbReference>
<dbReference type="Proteomes" id="UP001385951">
    <property type="component" value="Unassembled WGS sequence"/>
</dbReference>
<evidence type="ECO:0000313" key="1">
    <source>
        <dbReference type="EMBL" id="KAK7683250.1"/>
    </source>
</evidence>
<dbReference type="EMBL" id="JASBNA010000031">
    <property type="protein sequence ID" value="KAK7683250.1"/>
    <property type="molecule type" value="Genomic_DNA"/>
</dbReference>
<proteinExistence type="predicted"/>
<evidence type="ECO:0000313" key="2">
    <source>
        <dbReference type="Proteomes" id="UP001385951"/>
    </source>
</evidence>
<dbReference type="SUPFAM" id="SSF52047">
    <property type="entry name" value="RNI-like"/>
    <property type="match status" value="1"/>
</dbReference>
<reference evidence="1 2" key="1">
    <citation type="submission" date="2022-09" db="EMBL/GenBank/DDBJ databases">
        <authorList>
            <person name="Palmer J.M."/>
        </authorList>
    </citation>
    <scope>NUCLEOTIDE SEQUENCE [LARGE SCALE GENOMIC DNA]</scope>
    <source>
        <strain evidence="1 2">DSM 7382</strain>
    </source>
</reference>
<evidence type="ECO:0008006" key="3">
    <source>
        <dbReference type="Google" id="ProtNLM"/>
    </source>
</evidence>
<gene>
    <name evidence="1" type="ORF">QCA50_013512</name>
</gene>
<organism evidence="1 2">
    <name type="scientific">Cerrena zonata</name>
    <dbReference type="NCBI Taxonomy" id="2478898"/>
    <lineage>
        <taxon>Eukaryota</taxon>
        <taxon>Fungi</taxon>
        <taxon>Dikarya</taxon>
        <taxon>Basidiomycota</taxon>
        <taxon>Agaricomycotina</taxon>
        <taxon>Agaricomycetes</taxon>
        <taxon>Polyporales</taxon>
        <taxon>Cerrenaceae</taxon>
        <taxon>Cerrena</taxon>
    </lineage>
</organism>
<dbReference type="AlphaFoldDB" id="A0AAW0FPN2"/>
<comment type="caution">
    <text evidence="1">The sequence shown here is derived from an EMBL/GenBank/DDBJ whole genome shotgun (WGS) entry which is preliminary data.</text>
</comment>
<dbReference type="Gene3D" id="1.20.1280.50">
    <property type="match status" value="1"/>
</dbReference>